<protein>
    <submittedName>
        <fullName evidence="1">Uncharacterized protein</fullName>
    </submittedName>
</protein>
<proteinExistence type="predicted"/>
<evidence type="ECO:0000313" key="1">
    <source>
        <dbReference type="EMBL" id="MBA4651605.1"/>
    </source>
</evidence>
<accession>A0A7C9DZ21</accession>
<reference evidence="1" key="1">
    <citation type="journal article" date="2013" name="J. Plant Res.">
        <title>Effect of fungi and light on seed germination of three Opuntia species from semiarid lands of central Mexico.</title>
        <authorList>
            <person name="Delgado-Sanchez P."/>
            <person name="Jimenez-Bremont J.F."/>
            <person name="Guerrero-Gonzalez Mde L."/>
            <person name="Flores J."/>
        </authorList>
    </citation>
    <scope>NUCLEOTIDE SEQUENCE</scope>
    <source>
        <tissue evidence="1">Cladode</tissue>
    </source>
</reference>
<dbReference type="EMBL" id="GISG01170726">
    <property type="protein sequence ID" value="MBA4651605.1"/>
    <property type="molecule type" value="Transcribed_RNA"/>
</dbReference>
<organism evidence="1">
    <name type="scientific">Opuntia streptacantha</name>
    <name type="common">Prickly pear cactus</name>
    <name type="synonym">Opuntia cardona</name>
    <dbReference type="NCBI Taxonomy" id="393608"/>
    <lineage>
        <taxon>Eukaryota</taxon>
        <taxon>Viridiplantae</taxon>
        <taxon>Streptophyta</taxon>
        <taxon>Embryophyta</taxon>
        <taxon>Tracheophyta</taxon>
        <taxon>Spermatophyta</taxon>
        <taxon>Magnoliopsida</taxon>
        <taxon>eudicotyledons</taxon>
        <taxon>Gunneridae</taxon>
        <taxon>Pentapetalae</taxon>
        <taxon>Caryophyllales</taxon>
        <taxon>Cactineae</taxon>
        <taxon>Cactaceae</taxon>
        <taxon>Opuntioideae</taxon>
        <taxon>Opuntia</taxon>
    </lineage>
</organism>
<name>A0A7C9DZ21_OPUST</name>
<reference evidence="1" key="2">
    <citation type="submission" date="2020-07" db="EMBL/GenBank/DDBJ databases">
        <authorList>
            <person name="Vera ALvarez R."/>
            <person name="Arias-Moreno D.M."/>
            <person name="Jimenez-Jacinto V."/>
            <person name="Jimenez-Bremont J.F."/>
            <person name="Swaminathan K."/>
            <person name="Moose S.P."/>
            <person name="Guerrero-Gonzalez M.L."/>
            <person name="Marino-Ramirez L."/>
            <person name="Landsman D."/>
            <person name="Rodriguez-Kessler M."/>
            <person name="Delgado-Sanchez P."/>
        </authorList>
    </citation>
    <scope>NUCLEOTIDE SEQUENCE</scope>
    <source>
        <tissue evidence="1">Cladode</tissue>
    </source>
</reference>
<sequence>MSGPIPPASPPQKCTHLLSSPQMGYQTPVRSFSTLVQWRNPANLSPSLKRDLLRLFLRFILNSAGVLLSLNLSLHSPSRVFMAASKRILTRRSSTLLKGSIPAPSASLMAKNPRISG</sequence>
<dbReference type="AlphaFoldDB" id="A0A7C9DZ21"/>